<dbReference type="Gene3D" id="1.20.144.10">
    <property type="entry name" value="Phosphatidic acid phosphatase type 2/haloperoxidase"/>
    <property type="match status" value="1"/>
</dbReference>
<dbReference type="Pfam" id="PF17897">
    <property type="entry name" value="VCPO_N"/>
    <property type="match status" value="1"/>
</dbReference>
<organism evidence="2 3">
    <name type="scientific">Dulcicalothrix desertica PCC 7102</name>
    <dbReference type="NCBI Taxonomy" id="232991"/>
    <lineage>
        <taxon>Bacteria</taxon>
        <taxon>Bacillati</taxon>
        <taxon>Cyanobacteriota</taxon>
        <taxon>Cyanophyceae</taxon>
        <taxon>Nostocales</taxon>
        <taxon>Calotrichaceae</taxon>
        <taxon>Dulcicalothrix</taxon>
    </lineage>
</organism>
<dbReference type="AlphaFoldDB" id="A0A433VDL6"/>
<keyword evidence="3" id="KW-1185">Reference proteome</keyword>
<dbReference type="Gene3D" id="1.10.606.20">
    <property type="match status" value="1"/>
</dbReference>
<dbReference type="OrthoDB" id="103227at2"/>
<dbReference type="EMBL" id="RSCL01000011">
    <property type="protein sequence ID" value="RUT04210.1"/>
    <property type="molecule type" value="Genomic_DNA"/>
</dbReference>
<sequence>MFESKQSSVSTDIASNISQPSHLDISGLIPNSISFGRSGENVIFGGSGSSLTGTNGVDVFVIKSAGANISGFEVGKDKVGIISDEPLTFLDIINPYIPGGITDTENGAVVSLPLGSKRNPFVTLNGVSASVLANSPESFSIFSAGNTVIDWNEMMFDAGRNASVPGSRSARYYALVHTAIADAVQAIKQTSFRSTYLESIGQTLPTVTDGASAEAAVASAANTILKRLFTDPDNPVSASNISPFPGETTNTGEFLSRVFDAALNTSLTAVGGDTDAVQAGVEFGRNIAQRLLELRANDGAFRNADGTRVNVPGFNVEYQNGIENNYHLNEKSFQDGNSTLLNNGTVGRLKDGTNLIGAASPIEAIDLQGNKTITSIAKTTPGAWRRAEDSLNESGQFSGLASPDVAKLNQAWVLPSTDFFSNNILPPPALDSDRYRDSVAEVKANGSILDLPGNGTVSILNRTITENGVTRSVGAGVVGNAVNDTDLSDASFGSGSGGNDFGRTRPDGLGLTSADRTIIAHVWANAEGTYQPNYSWQKIAQQLAINNNSSLEDTAYIFGALNMALADGYANVWDINWDRDYFWRPVSSIRNADQLESTADLDDNTWTARENTPQHPDHPSAASAVAGVASNILSSFYGDKQTFTIGADPNPNSARLLNALRSLNGNDLVDGTPLEEVSRTYTSLSQAANEARTSRIYAGAHHRFATENGINLGEQVAQYFLRHNPFLASPTKE</sequence>
<gene>
    <name evidence="2" type="ORF">DSM106972_044380</name>
</gene>
<protein>
    <recommendedName>
        <fullName evidence="1">Vanadium chloroperoxidase N-terminal domain-containing protein</fullName>
    </recommendedName>
</protein>
<comment type="caution">
    <text evidence="2">The sequence shown here is derived from an EMBL/GenBank/DDBJ whole genome shotgun (WGS) entry which is preliminary data.</text>
</comment>
<dbReference type="InterPro" id="IPR036938">
    <property type="entry name" value="PAP2/HPO_sf"/>
</dbReference>
<dbReference type="InterPro" id="IPR052559">
    <property type="entry name" value="V-haloperoxidase"/>
</dbReference>
<evidence type="ECO:0000259" key="1">
    <source>
        <dbReference type="Pfam" id="PF17897"/>
    </source>
</evidence>
<dbReference type="PANTHER" id="PTHR34599">
    <property type="entry name" value="PEROXIDASE-RELATED"/>
    <property type="match status" value="1"/>
</dbReference>
<dbReference type="RefSeq" id="WP_127082841.1">
    <property type="nucleotide sequence ID" value="NZ_RSCL01000011.1"/>
</dbReference>
<proteinExistence type="predicted"/>
<evidence type="ECO:0000313" key="2">
    <source>
        <dbReference type="EMBL" id="RUT04210.1"/>
    </source>
</evidence>
<dbReference type="InterPro" id="IPR041067">
    <property type="entry name" value="VCPO_N"/>
</dbReference>
<feature type="domain" description="Vanadium chloroperoxidase N-terminal" evidence="1">
    <location>
        <begin position="149"/>
        <end position="298"/>
    </location>
</feature>
<name>A0A433VDL6_9CYAN</name>
<evidence type="ECO:0000313" key="3">
    <source>
        <dbReference type="Proteomes" id="UP000271624"/>
    </source>
</evidence>
<reference evidence="2" key="2">
    <citation type="journal article" date="2019" name="Genome Biol. Evol.">
        <title>Day and night: Metabolic profiles and evolutionary relationships of six axenic non-marine cyanobacteria.</title>
        <authorList>
            <person name="Will S.E."/>
            <person name="Henke P."/>
            <person name="Boedeker C."/>
            <person name="Huang S."/>
            <person name="Brinkmann H."/>
            <person name="Rohde M."/>
            <person name="Jarek M."/>
            <person name="Friedl T."/>
            <person name="Seufert S."/>
            <person name="Schumacher M."/>
            <person name="Overmann J."/>
            <person name="Neumann-Schaal M."/>
            <person name="Petersen J."/>
        </authorList>
    </citation>
    <scope>NUCLEOTIDE SEQUENCE [LARGE SCALE GENOMIC DNA]</scope>
    <source>
        <strain evidence="2">PCC 7102</strain>
    </source>
</reference>
<dbReference type="CDD" id="cd03398">
    <property type="entry name" value="PAP2_haloperoxidase"/>
    <property type="match status" value="1"/>
</dbReference>
<dbReference type="PANTHER" id="PTHR34599:SF1">
    <property type="entry name" value="PHOSPHATIDIC ACID PHOSPHATASE TYPE 2_HALOPEROXIDASE DOMAIN-CONTAINING PROTEIN"/>
    <property type="match status" value="1"/>
</dbReference>
<accession>A0A433VDL6</accession>
<dbReference type="SUPFAM" id="SSF48317">
    <property type="entry name" value="Acid phosphatase/Vanadium-dependent haloperoxidase"/>
    <property type="match status" value="2"/>
</dbReference>
<reference evidence="2" key="1">
    <citation type="submission" date="2018-12" db="EMBL/GenBank/DDBJ databases">
        <authorList>
            <person name="Will S."/>
            <person name="Neumann-Schaal M."/>
            <person name="Henke P."/>
        </authorList>
    </citation>
    <scope>NUCLEOTIDE SEQUENCE</scope>
    <source>
        <strain evidence="2">PCC 7102</strain>
    </source>
</reference>
<dbReference type="Proteomes" id="UP000271624">
    <property type="component" value="Unassembled WGS sequence"/>
</dbReference>